<keyword evidence="2" id="KW-1185">Reference proteome</keyword>
<protein>
    <submittedName>
        <fullName evidence="1">Uncharacterized protein</fullName>
    </submittedName>
</protein>
<sequence>MSLKRRPALAGLTMVLVVALAACGGTTDSGSSTGGTATADSGYAQDTSREKDVTITGVRDSLRHVTRKTRRATRPHFVKKCGTETRRVRHTKRVNGRTRTWYTTKTYRDCEKVRKGTEAYTRVVRKERWCVRLDDVNGKPRKDDVWYRVGPATYSEVNGADERAKVTFEPVAQGC</sequence>
<name>A0ACD5AKK1_9ACTN</name>
<gene>
    <name evidence="1" type="ORF">V2W30_33575</name>
</gene>
<organism evidence="1 2">
    <name type="scientific">Streptomyces citrinus</name>
    <dbReference type="NCBI Taxonomy" id="3118173"/>
    <lineage>
        <taxon>Bacteria</taxon>
        <taxon>Bacillati</taxon>
        <taxon>Actinomycetota</taxon>
        <taxon>Actinomycetes</taxon>
        <taxon>Kitasatosporales</taxon>
        <taxon>Streptomycetaceae</taxon>
        <taxon>Streptomyces</taxon>
    </lineage>
</organism>
<dbReference type="Proteomes" id="UP001432251">
    <property type="component" value="Chromosome"/>
</dbReference>
<dbReference type="EMBL" id="CP146022">
    <property type="protein sequence ID" value="WWQ67776.1"/>
    <property type="molecule type" value="Genomic_DNA"/>
</dbReference>
<evidence type="ECO:0000313" key="2">
    <source>
        <dbReference type="Proteomes" id="UP001432251"/>
    </source>
</evidence>
<accession>A0ACD5AKK1</accession>
<evidence type="ECO:0000313" key="1">
    <source>
        <dbReference type="EMBL" id="WWQ67776.1"/>
    </source>
</evidence>
<reference evidence="1" key="1">
    <citation type="journal article" date="2025" name="Int. J. Syst. Evol. Microbiol.">
        <title>Streptomyces citrinus sp. nov., with yellow diffusible pigment.</title>
        <authorList>
            <person name="He Y."/>
            <person name="Yang E."/>
            <person name="Xu J."/>
            <person name="Sun Y."/>
            <person name="Sun L."/>
        </authorList>
    </citation>
    <scope>NUCLEOTIDE SEQUENCE</scope>
    <source>
        <strain evidence="1">Q6</strain>
    </source>
</reference>
<proteinExistence type="predicted"/>